<dbReference type="Proteomes" id="UP000004848">
    <property type="component" value="Unassembled WGS sequence"/>
</dbReference>
<dbReference type="EMBL" id="AAUW01000005">
    <property type="protein sequence ID" value="EAV44641.1"/>
    <property type="molecule type" value="Genomic_DNA"/>
</dbReference>
<name>A0NR60_ROSAI</name>
<dbReference type="AlphaFoldDB" id="A0NR60"/>
<evidence type="ECO:0000313" key="2">
    <source>
        <dbReference type="Proteomes" id="UP000004848"/>
    </source>
</evidence>
<comment type="caution">
    <text evidence="1">The sequence shown here is derived from an EMBL/GenBank/DDBJ whole genome shotgun (WGS) entry which is preliminary data.</text>
</comment>
<organism evidence="1 2">
    <name type="scientific">Roseibium aggregatum (strain ATCC 25650 / DSM 13394 / JCM 20685 / NBRC 16684 / NCIMB 2208 / IAM 12614 / B1)</name>
    <name type="common">Stappia aggregata</name>
    <dbReference type="NCBI Taxonomy" id="384765"/>
    <lineage>
        <taxon>Bacteria</taxon>
        <taxon>Pseudomonadati</taxon>
        <taxon>Pseudomonadota</taxon>
        <taxon>Alphaproteobacteria</taxon>
        <taxon>Hyphomicrobiales</taxon>
        <taxon>Stappiaceae</taxon>
        <taxon>Roseibium</taxon>
    </lineage>
</organism>
<accession>A0NR60</accession>
<reference evidence="1 2" key="1">
    <citation type="submission" date="2006-05" db="EMBL/GenBank/DDBJ databases">
        <authorList>
            <person name="King G."/>
            <person name="Ferriera S."/>
            <person name="Johnson J."/>
            <person name="Kravitz S."/>
            <person name="Beeson K."/>
            <person name="Sutton G."/>
            <person name="Rogers Y.-H."/>
            <person name="Friedman R."/>
            <person name="Frazier M."/>
            <person name="Venter J.C."/>
        </authorList>
    </citation>
    <scope>NUCLEOTIDE SEQUENCE [LARGE SCALE GENOMIC DNA]</scope>
    <source>
        <strain evidence="2">ATCC 25650 / DSM 13394 / JCM 20685 / NBRC 16684 / NCIMB 2208 / IAM 12614 / B1</strain>
    </source>
</reference>
<gene>
    <name evidence="1" type="ORF">SIAM614_07173</name>
</gene>
<evidence type="ECO:0000313" key="1">
    <source>
        <dbReference type="EMBL" id="EAV44641.1"/>
    </source>
</evidence>
<protein>
    <submittedName>
        <fullName evidence="1">Uncharacterized protein</fullName>
    </submittedName>
</protein>
<sequence length="37" mass="4298">MYDVFIAEVKFIFDNLAVNEETIRWTARRADAAGHAR</sequence>
<proteinExistence type="predicted"/>